<evidence type="ECO:0000256" key="6">
    <source>
        <dbReference type="ARBA" id="ARBA00023295"/>
    </source>
</evidence>
<evidence type="ECO:0000256" key="2">
    <source>
        <dbReference type="ARBA" id="ARBA00009209"/>
    </source>
</evidence>
<dbReference type="NCBIfam" id="NF008305">
    <property type="entry name" value="PRK11097.1"/>
    <property type="match status" value="1"/>
</dbReference>
<keyword evidence="5" id="KW-0136">Cellulose degradation</keyword>
<organism evidence="9 10">
    <name type="scientific">Aliivibrio logei</name>
    <name type="common">Vibrio logei</name>
    <dbReference type="NCBI Taxonomy" id="688"/>
    <lineage>
        <taxon>Bacteria</taxon>
        <taxon>Pseudomonadati</taxon>
        <taxon>Pseudomonadota</taxon>
        <taxon>Gammaproteobacteria</taxon>
        <taxon>Vibrionales</taxon>
        <taxon>Vibrionaceae</taxon>
        <taxon>Aliivibrio</taxon>
    </lineage>
</organism>
<keyword evidence="7" id="KW-0624">Polysaccharide degradation</keyword>
<keyword evidence="8" id="KW-0732">Signal</keyword>
<protein>
    <recommendedName>
        <fullName evidence="3">cellulase</fullName>
        <ecNumber evidence="3">3.2.1.4</ecNumber>
    </recommendedName>
</protein>
<evidence type="ECO:0000256" key="3">
    <source>
        <dbReference type="ARBA" id="ARBA00012601"/>
    </source>
</evidence>
<dbReference type="InterPro" id="IPR002037">
    <property type="entry name" value="Glyco_hydro_8"/>
</dbReference>
<proteinExistence type="inferred from homology"/>
<sequence length="392" mass="43625">MKTQLTLVSILVGSLLCSSAVMAQKVNISPRVASQVVMTKHNQCQWPMWQSFKQNYIKNGRVIDNSDPRSITTSEGQSYGLFFALIANDEPTFNALLHWTEKNLADGDLTGQLPAWLWGTLPNGNQGILDSNSASDSDLWIAYSLMEAGRLWDNFYYQSLGHLLASRILREETITVSGLGTVLLPGKQGFVLGDNHVRLNPSYVPLQLLTRMDTLFPEYQWEALYQSSARVIKDTMPKGSSPDWVEWNKTTFQNDKQTKAIGSYNAIRTYLWAGMLPNSDANKATILNKMQPVVLELEKGKGMPEMINTRTGRAKNRGGIGINAAILPLLSAVDSIKTADEYAEDIEASLPSIESDSYYNSVLTLFGLGWYEGLYQFDTDGSVTPSWTHVCQ</sequence>
<comment type="caution">
    <text evidence="9">The sequence shown here is derived from an EMBL/GenBank/DDBJ whole genome shotgun (WGS) entry which is preliminary data.</text>
</comment>
<evidence type="ECO:0000313" key="10">
    <source>
        <dbReference type="Proteomes" id="UP000093523"/>
    </source>
</evidence>
<evidence type="ECO:0000256" key="7">
    <source>
        <dbReference type="ARBA" id="ARBA00023326"/>
    </source>
</evidence>
<evidence type="ECO:0000256" key="1">
    <source>
        <dbReference type="ARBA" id="ARBA00000966"/>
    </source>
</evidence>
<dbReference type="GO" id="GO:0030245">
    <property type="term" value="P:cellulose catabolic process"/>
    <property type="evidence" value="ECO:0007669"/>
    <property type="project" value="UniProtKB-KW"/>
</dbReference>
<feature type="signal peptide" evidence="8">
    <location>
        <begin position="1"/>
        <end position="23"/>
    </location>
</feature>
<evidence type="ECO:0000313" key="9">
    <source>
        <dbReference type="EMBL" id="OCH23151.1"/>
    </source>
</evidence>
<gene>
    <name evidence="9" type="ORF">A6E04_04415</name>
</gene>
<comment type="catalytic activity">
    <reaction evidence="1">
        <text>Endohydrolysis of (1-&gt;4)-beta-D-glucosidic linkages in cellulose, lichenin and cereal beta-D-glucans.</text>
        <dbReference type="EC" id="3.2.1.4"/>
    </reaction>
</comment>
<dbReference type="InterPro" id="IPR012341">
    <property type="entry name" value="6hp_glycosidase-like_sf"/>
</dbReference>
<dbReference type="AlphaFoldDB" id="A0A1B9P3T8"/>
<dbReference type="SUPFAM" id="SSF48208">
    <property type="entry name" value="Six-hairpin glycosidases"/>
    <property type="match status" value="1"/>
</dbReference>
<dbReference type="PRINTS" id="PR00735">
    <property type="entry name" value="GLHYDRLASE8"/>
</dbReference>
<keyword evidence="4" id="KW-0378">Hydrolase</keyword>
<dbReference type="Gene3D" id="1.50.10.10">
    <property type="match status" value="1"/>
</dbReference>
<dbReference type="GO" id="GO:0008810">
    <property type="term" value="F:cellulase activity"/>
    <property type="evidence" value="ECO:0007669"/>
    <property type="project" value="UniProtKB-EC"/>
</dbReference>
<evidence type="ECO:0000256" key="4">
    <source>
        <dbReference type="ARBA" id="ARBA00022801"/>
    </source>
</evidence>
<dbReference type="EMBL" id="MAJU01000004">
    <property type="protein sequence ID" value="OCH23151.1"/>
    <property type="molecule type" value="Genomic_DNA"/>
</dbReference>
<evidence type="ECO:0000256" key="5">
    <source>
        <dbReference type="ARBA" id="ARBA00023001"/>
    </source>
</evidence>
<dbReference type="Pfam" id="PF01270">
    <property type="entry name" value="Glyco_hydro_8"/>
    <property type="match status" value="1"/>
</dbReference>
<evidence type="ECO:0000256" key="8">
    <source>
        <dbReference type="SAM" id="SignalP"/>
    </source>
</evidence>
<comment type="similarity">
    <text evidence="2">Belongs to the glycosyl hydrolase 8 (cellulase D) family.</text>
</comment>
<dbReference type="EC" id="3.2.1.4" evidence="3"/>
<accession>A0A1B9P3T8</accession>
<keyword evidence="7" id="KW-0119">Carbohydrate metabolism</keyword>
<reference evidence="9 10" key="1">
    <citation type="submission" date="2016-06" db="EMBL/GenBank/DDBJ databases">
        <authorList>
            <person name="Kjaerup R.B."/>
            <person name="Dalgaard T.S."/>
            <person name="Juul-Madsen H.R."/>
        </authorList>
    </citation>
    <scope>NUCLEOTIDE SEQUENCE [LARGE SCALE GENOMIC DNA]</scope>
    <source>
        <strain evidence="9 10">1S159</strain>
    </source>
</reference>
<dbReference type="STRING" id="688.A6E04_04415"/>
<feature type="chain" id="PRO_5008632477" description="cellulase" evidence="8">
    <location>
        <begin position="24"/>
        <end position="392"/>
    </location>
</feature>
<name>A0A1B9P3T8_ALILO</name>
<dbReference type="Proteomes" id="UP000093523">
    <property type="component" value="Unassembled WGS sequence"/>
</dbReference>
<dbReference type="InterPro" id="IPR008928">
    <property type="entry name" value="6-hairpin_glycosidase_sf"/>
</dbReference>
<dbReference type="OrthoDB" id="9766708at2"/>
<keyword evidence="6" id="KW-0326">Glycosidase</keyword>
<dbReference type="RefSeq" id="WP_065609640.1">
    <property type="nucleotide sequence ID" value="NZ_CAWMPN010000004.1"/>
</dbReference>